<dbReference type="InterPro" id="IPR016148">
    <property type="entry name" value="Pili_assmbl_chaperone_C"/>
</dbReference>
<name>A0A2S0I4B8_9BURK</name>
<dbReference type="Pfam" id="PF00345">
    <property type="entry name" value="PapD_N"/>
    <property type="match status" value="1"/>
</dbReference>
<dbReference type="PANTHER" id="PTHR30251:SF2">
    <property type="entry name" value="FIMBRIAL CHAPERONE YADV-RELATED"/>
    <property type="match status" value="1"/>
</dbReference>
<comment type="similarity">
    <text evidence="2">Belongs to the periplasmic pilus chaperone family.</text>
</comment>
<dbReference type="InterPro" id="IPR016147">
    <property type="entry name" value="Pili_assmbl_chaperone_N"/>
</dbReference>
<dbReference type="InterPro" id="IPR001829">
    <property type="entry name" value="Pili_assmbl_chaperone_bac"/>
</dbReference>
<comment type="subcellular location">
    <subcellularLocation>
        <location evidence="1">Periplasm</location>
    </subcellularLocation>
</comment>
<dbReference type="AlphaFoldDB" id="A0A2S0I4B8"/>
<dbReference type="RefSeq" id="WP_105237849.1">
    <property type="nucleotide sequence ID" value="NZ_CP023270.1"/>
</dbReference>
<sequence length="245" mass="26039">MSTFQVILAAGAFAACMVAASPTAASVVIGGTRIIYEAGQAEVNVRLKNEGAQPALTQTWIDTGDSTAAPGSIHVPFIVTPPVTRIDQGKGQTLRLMHTGEAMAQHKESLYWLNVLEIPPKDKNGHNLLQMAFRSRIKLFYRPAGLEGKADDAPAQVTWRLVKSGSHSAVEATNPTPYHITFVEIDVVGGGKRATFTEGDMLAPGETKALPLSGDVAPGTHTEVVYRYLNDYGGAVTGTRALAPT</sequence>
<evidence type="ECO:0000313" key="11">
    <source>
        <dbReference type="Proteomes" id="UP000239477"/>
    </source>
</evidence>
<keyword evidence="6" id="KW-0143">Chaperone</keyword>
<dbReference type="Pfam" id="PF02753">
    <property type="entry name" value="PapD_C"/>
    <property type="match status" value="1"/>
</dbReference>
<keyword evidence="5" id="KW-0574">Periplasm</keyword>
<dbReference type="InterPro" id="IPR008962">
    <property type="entry name" value="PapD-like_sf"/>
</dbReference>
<keyword evidence="11" id="KW-1185">Reference proteome</keyword>
<evidence type="ECO:0000256" key="7">
    <source>
        <dbReference type="SAM" id="SignalP"/>
    </source>
</evidence>
<dbReference type="GO" id="GO:0071555">
    <property type="term" value="P:cell wall organization"/>
    <property type="evidence" value="ECO:0007669"/>
    <property type="project" value="InterPro"/>
</dbReference>
<feature type="domain" description="Pili assembly chaperone N-terminal" evidence="8">
    <location>
        <begin position="26"/>
        <end position="146"/>
    </location>
</feature>
<proteinExistence type="inferred from homology"/>
<dbReference type="InterPro" id="IPR036316">
    <property type="entry name" value="Pili_assmbl_chap_C_dom_sf"/>
</dbReference>
<dbReference type="PRINTS" id="PR00969">
    <property type="entry name" value="CHAPERONPILI"/>
</dbReference>
<dbReference type="InterPro" id="IPR050643">
    <property type="entry name" value="Periplasmic_pilus_chap"/>
</dbReference>
<dbReference type="Gene3D" id="2.60.40.10">
    <property type="entry name" value="Immunoglobulins"/>
    <property type="match status" value="2"/>
</dbReference>
<evidence type="ECO:0000256" key="5">
    <source>
        <dbReference type="ARBA" id="ARBA00022764"/>
    </source>
</evidence>
<dbReference type="OrthoDB" id="9131059at2"/>
<dbReference type="SUPFAM" id="SSF49354">
    <property type="entry name" value="PapD-like"/>
    <property type="match status" value="1"/>
</dbReference>
<feature type="chain" id="PRO_5015713775" evidence="7">
    <location>
        <begin position="26"/>
        <end position="245"/>
    </location>
</feature>
<keyword evidence="3" id="KW-1029">Fimbrium biogenesis</keyword>
<feature type="signal peptide" evidence="7">
    <location>
        <begin position="1"/>
        <end position="25"/>
    </location>
</feature>
<protein>
    <submittedName>
        <fullName evidence="10">Molecular chaperone EcpD</fullName>
    </submittedName>
</protein>
<organism evidence="10 11">
    <name type="scientific">Achromobacter spanius</name>
    <dbReference type="NCBI Taxonomy" id="217203"/>
    <lineage>
        <taxon>Bacteria</taxon>
        <taxon>Pseudomonadati</taxon>
        <taxon>Pseudomonadota</taxon>
        <taxon>Betaproteobacteria</taxon>
        <taxon>Burkholderiales</taxon>
        <taxon>Alcaligenaceae</taxon>
        <taxon>Achromobacter</taxon>
    </lineage>
</organism>
<evidence type="ECO:0000256" key="4">
    <source>
        <dbReference type="ARBA" id="ARBA00022729"/>
    </source>
</evidence>
<keyword evidence="4 7" id="KW-0732">Signal</keyword>
<dbReference type="Proteomes" id="UP000239477">
    <property type="component" value="Chromosome"/>
</dbReference>
<dbReference type="InterPro" id="IPR013783">
    <property type="entry name" value="Ig-like_fold"/>
</dbReference>
<evidence type="ECO:0000259" key="8">
    <source>
        <dbReference type="Pfam" id="PF00345"/>
    </source>
</evidence>
<dbReference type="SUPFAM" id="SSF49584">
    <property type="entry name" value="Periplasmic chaperone C-domain"/>
    <property type="match status" value="1"/>
</dbReference>
<evidence type="ECO:0000259" key="9">
    <source>
        <dbReference type="Pfam" id="PF02753"/>
    </source>
</evidence>
<dbReference type="EMBL" id="CP023270">
    <property type="protein sequence ID" value="AVJ26871.1"/>
    <property type="molecule type" value="Genomic_DNA"/>
</dbReference>
<gene>
    <name evidence="10" type="ORF">CLM73_06900</name>
</gene>
<dbReference type="FunFam" id="2.60.40.10:FF:000458">
    <property type="entry name" value="Molecular chaperone FimC"/>
    <property type="match status" value="1"/>
</dbReference>
<feature type="domain" description="Pili assembly chaperone C-terminal" evidence="9">
    <location>
        <begin position="173"/>
        <end position="236"/>
    </location>
</feature>
<evidence type="ECO:0000256" key="2">
    <source>
        <dbReference type="ARBA" id="ARBA00007399"/>
    </source>
</evidence>
<accession>A0A2S0I4B8</accession>
<evidence type="ECO:0000313" key="10">
    <source>
        <dbReference type="EMBL" id="AVJ26871.1"/>
    </source>
</evidence>
<evidence type="ECO:0000256" key="1">
    <source>
        <dbReference type="ARBA" id="ARBA00004418"/>
    </source>
</evidence>
<evidence type="ECO:0000256" key="3">
    <source>
        <dbReference type="ARBA" id="ARBA00022558"/>
    </source>
</evidence>
<dbReference type="PANTHER" id="PTHR30251">
    <property type="entry name" value="PILUS ASSEMBLY CHAPERONE"/>
    <property type="match status" value="1"/>
</dbReference>
<reference evidence="10 11" key="1">
    <citation type="submission" date="2017-09" db="EMBL/GenBank/DDBJ databases">
        <title>Genomic, metabolic, and phenotypic characteristics of bacterial isolates from the natural microbiome of the model nematode Caenorhabditis elegans.</title>
        <authorList>
            <person name="Zimmermann J."/>
            <person name="Obeng N."/>
            <person name="Yang W."/>
            <person name="Obeng O."/>
            <person name="Kissoyan K."/>
            <person name="Pees B."/>
            <person name="Dirksen P."/>
            <person name="Hoppner M."/>
            <person name="Franke A."/>
            <person name="Rosenstiel P."/>
            <person name="Leippe M."/>
            <person name="Dierking K."/>
            <person name="Kaleta C."/>
            <person name="Schulenburg H."/>
        </authorList>
    </citation>
    <scope>NUCLEOTIDE SEQUENCE [LARGE SCALE GENOMIC DNA]</scope>
    <source>
        <strain evidence="10 11">MYb73</strain>
    </source>
</reference>
<dbReference type="GO" id="GO:0030288">
    <property type="term" value="C:outer membrane-bounded periplasmic space"/>
    <property type="evidence" value="ECO:0007669"/>
    <property type="project" value="InterPro"/>
</dbReference>
<evidence type="ECO:0000256" key="6">
    <source>
        <dbReference type="ARBA" id="ARBA00023186"/>
    </source>
</evidence>